<organism evidence="2 3">
    <name type="scientific">Sphingobium yanoikuyae</name>
    <name type="common">Sphingomonas yanoikuyae</name>
    <dbReference type="NCBI Taxonomy" id="13690"/>
    <lineage>
        <taxon>Bacteria</taxon>
        <taxon>Pseudomonadati</taxon>
        <taxon>Pseudomonadota</taxon>
        <taxon>Alphaproteobacteria</taxon>
        <taxon>Sphingomonadales</taxon>
        <taxon>Sphingomonadaceae</taxon>
        <taxon>Sphingobium</taxon>
    </lineage>
</organism>
<keyword evidence="1" id="KW-1133">Transmembrane helix</keyword>
<proteinExistence type="predicted"/>
<dbReference type="EMBL" id="JAOCKX010000019">
    <property type="protein sequence ID" value="MDH2132281.1"/>
    <property type="molecule type" value="Genomic_DNA"/>
</dbReference>
<comment type="caution">
    <text evidence="2">The sequence shown here is derived from an EMBL/GenBank/DDBJ whole genome shotgun (WGS) entry which is preliminary data.</text>
</comment>
<protein>
    <submittedName>
        <fullName evidence="2">DUF2474 family protein</fullName>
    </submittedName>
</protein>
<gene>
    <name evidence="2" type="ORF">N5J77_14205</name>
</gene>
<evidence type="ECO:0000313" key="3">
    <source>
        <dbReference type="Proteomes" id="UP001162318"/>
    </source>
</evidence>
<name>A0AA42WXE4_SPHYA</name>
<sequence>MPLWLSRLGWFAGIWAVSVLGLALVGALIRWWLR</sequence>
<keyword evidence="1" id="KW-0812">Transmembrane</keyword>
<evidence type="ECO:0000256" key="1">
    <source>
        <dbReference type="SAM" id="Phobius"/>
    </source>
</evidence>
<accession>A0AA42WXE4</accession>
<keyword evidence="1" id="KW-0472">Membrane</keyword>
<feature type="transmembrane region" description="Helical" evidence="1">
    <location>
        <begin position="12"/>
        <end position="33"/>
    </location>
</feature>
<reference evidence="2" key="1">
    <citation type="submission" date="2022-09" db="EMBL/GenBank/DDBJ databases">
        <title>Intensive care unit water sources are persistently colonized with multi-drug resistant bacteria and are the site of extensive horizontal gene transfer of antibiotic resistance genes.</title>
        <authorList>
            <person name="Diorio-Toth L."/>
        </authorList>
    </citation>
    <scope>NUCLEOTIDE SEQUENCE</scope>
    <source>
        <strain evidence="2">GD03659</strain>
    </source>
</reference>
<evidence type="ECO:0000313" key="2">
    <source>
        <dbReference type="EMBL" id="MDH2132281.1"/>
    </source>
</evidence>
<dbReference type="Proteomes" id="UP001162318">
    <property type="component" value="Unassembled WGS sequence"/>
</dbReference>
<dbReference type="AlphaFoldDB" id="A0AA42WXE4"/>